<feature type="compositionally biased region" description="Low complexity" evidence="1">
    <location>
        <begin position="151"/>
        <end position="171"/>
    </location>
</feature>
<dbReference type="EMBL" id="HBER01025605">
    <property type="protein sequence ID" value="CAD8537638.1"/>
    <property type="molecule type" value="Transcribed_RNA"/>
</dbReference>
<feature type="region of interest" description="Disordered" evidence="1">
    <location>
        <begin position="103"/>
        <end position="177"/>
    </location>
</feature>
<accession>A0A7S0J1N9</accession>
<dbReference type="AlphaFoldDB" id="A0A7S0J1N9"/>
<feature type="compositionally biased region" description="Basic and acidic residues" evidence="1">
    <location>
        <begin position="130"/>
        <end position="140"/>
    </location>
</feature>
<protein>
    <submittedName>
        <fullName evidence="2">Uncharacterized protein</fullName>
    </submittedName>
</protein>
<feature type="region of interest" description="Disordered" evidence="1">
    <location>
        <begin position="484"/>
        <end position="509"/>
    </location>
</feature>
<organism evidence="2">
    <name type="scientific">Calcidiscus leptoporus</name>
    <dbReference type="NCBI Taxonomy" id="127549"/>
    <lineage>
        <taxon>Eukaryota</taxon>
        <taxon>Haptista</taxon>
        <taxon>Haptophyta</taxon>
        <taxon>Prymnesiophyceae</taxon>
        <taxon>Coccolithales</taxon>
        <taxon>Calcidiscaceae</taxon>
        <taxon>Calcidiscus</taxon>
    </lineage>
</organism>
<evidence type="ECO:0000313" key="2">
    <source>
        <dbReference type="EMBL" id="CAD8537638.1"/>
    </source>
</evidence>
<feature type="region of interest" description="Disordered" evidence="1">
    <location>
        <begin position="1"/>
        <end position="85"/>
    </location>
</feature>
<name>A0A7S0J1N9_9EUKA</name>
<gene>
    <name evidence="2" type="ORF">CLEP1334_LOCUS12920</name>
</gene>
<evidence type="ECO:0000256" key="1">
    <source>
        <dbReference type="SAM" id="MobiDB-lite"/>
    </source>
</evidence>
<proteinExistence type="predicted"/>
<sequence>MTSAGPAGFLNPRKALASSAPSRGSSMVILPKRLPREASLNKRRERSHYPKALAPESVCSTNDGLQFDMELDEPASQSQLPSPALRPQYIGADADLVPQSLSCDDASSRQRSAPSLVPSRARSSGQPRRSAIDIDHERAEKKPRRSGGSITPLSATSLSVSPSPSMQSPPTNALVPMEPADLQPATHLRSHEFQSGRRVFHVHFGHGYVASLETQPSPQSPTPQLERVLSAKTHNINVLFDNDKYKQIRLRAFYAVPKMVVIPSSSALRKRKLQQAVDGIFTSTPSRVSHVRELLSSNCIRTACELVLRWHLQHAFEPTQLLQRLVDVKEYNAAIRFAREFGLTKQYPAKALLRRMLEEKRFDGALKYVGSSSASVDGDLAPEEVLQLMVRSGNHVVALKYVHKFGATSRFPPAQLVDGCLQAKGQLSVRTSAMLLKYVSVFKLEASFPLPQLLDRVAASGILVHELSAGKFVLKGRRRHEVGASVGASPTGSLPSAGLAPTRAGSAPV</sequence>
<reference evidence="2" key="1">
    <citation type="submission" date="2021-01" db="EMBL/GenBank/DDBJ databases">
        <authorList>
            <person name="Corre E."/>
            <person name="Pelletier E."/>
            <person name="Niang G."/>
            <person name="Scheremetjew M."/>
            <person name="Finn R."/>
            <person name="Kale V."/>
            <person name="Holt S."/>
            <person name="Cochrane G."/>
            <person name="Meng A."/>
            <person name="Brown T."/>
            <person name="Cohen L."/>
        </authorList>
    </citation>
    <scope>NUCLEOTIDE SEQUENCE</scope>
    <source>
        <strain evidence="2">RCC1130</strain>
    </source>
</reference>